<comment type="caution">
    <text evidence="1">The sequence shown here is derived from an EMBL/GenBank/DDBJ whole genome shotgun (WGS) entry which is preliminary data.</text>
</comment>
<sequence length="570" mass="59929">MLMAKIDADETAIVQAVDLAGHLDAEVGGLEATFRAVGETLAASIGTIDQMARGLEDIQRSMAPETAGLAVSRLRQAAHRLSTLPLIQQRRAIEIETLTGRARELSALLADVSAILHLLGIYGMNIKIASSGEASFFDFVVGMESKLASGSREVRHIERELEQFGRVVGDVRKADRMLAQECARVGATAPADLTRNANALQAHVETVLQIAGDTGGIMRTVQGEVARILGAIQIGDSVRQRVEHCVAILRRVAPGSTDPAVPAVPPGAAAHMVRLVAAQLDTIGGDFATEVGAVIDSLNRLGPLADQLLRLLESHAGGEDAQILTRLESDIAKLDDVTQQLSQADRQLASLTGFVTRTLADLTQGLGRIQRIAVDVQDISTNTRLLCRRHGVIGNAVAVIAKEVAPCASQLDTLSTNVARLIGALAAIDLVQDGSGVDSALILDEALAVVHGACESANAAVAKGGEDARRIVVSLVSSAGDLEKQRSFAETLALGARTLALHAEGLAPGSSAAALPGEVDETALRELLPWAAGLYTMAREREVHALFLLPGMTRPPVATVTFDEDDDGLF</sequence>
<protein>
    <submittedName>
        <fullName evidence="1">Chemotaxis protein</fullName>
    </submittedName>
</protein>
<proteinExistence type="predicted"/>
<dbReference type="AlphaFoldDB" id="A0A916WTH6"/>
<reference evidence="1" key="1">
    <citation type="journal article" date="2014" name="Int. J. Syst. Evol. Microbiol.">
        <title>Complete genome sequence of Corynebacterium casei LMG S-19264T (=DSM 44701T), isolated from a smear-ripened cheese.</title>
        <authorList>
            <consortium name="US DOE Joint Genome Institute (JGI-PGF)"/>
            <person name="Walter F."/>
            <person name="Albersmeier A."/>
            <person name="Kalinowski J."/>
            <person name="Ruckert C."/>
        </authorList>
    </citation>
    <scope>NUCLEOTIDE SEQUENCE</scope>
    <source>
        <strain evidence="1">CGMCC 1.15330</strain>
    </source>
</reference>
<reference evidence="1" key="2">
    <citation type="submission" date="2020-09" db="EMBL/GenBank/DDBJ databases">
        <authorList>
            <person name="Sun Q."/>
            <person name="Zhou Y."/>
        </authorList>
    </citation>
    <scope>NUCLEOTIDE SEQUENCE</scope>
    <source>
        <strain evidence="1">CGMCC 1.15330</strain>
    </source>
</reference>
<dbReference type="EMBL" id="BMIH01000002">
    <property type="protein sequence ID" value="GGB28342.1"/>
    <property type="molecule type" value="Genomic_DNA"/>
</dbReference>
<evidence type="ECO:0000313" key="2">
    <source>
        <dbReference type="Proteomes" id="UP000623067"/>
    </source>
</evidence>
<accession>A0A916WTH6</accession>
<dbReference type="RefSeq" id="WP_229664461.1">
    <property type="nucleotide sequence ID" value="NZ_BMIH01000002.1"/>
</dbReference>
<organism evidence="1 2">
    <name type="scientific">Sphingomonas metalli</name>
    <dbReference type="NCBI Taxonomy" id="1779358"/>
    <lineage>
        <taxon>Bacteria</taxon>
        <taxon>Pseudomonadati</taxon>
        <taxon>Pseudomonadota</taxon>
        <taxon>Alphaproteobacteria</taxon>
        <taxon>Sphingomonadales</taxon>
        <taxon>Sphingomonadaceae</taxon>
        <taxon>Sphingomonas</taxon>
    </lineage>
</organism>
<gene>
    <name evidence="1" type="ORF">GCM10011380_17420</name>
</gene>
<name>A0A916WTH6_9SPHN</name>
<dbReference type="Proteomes" id="UP000623067">
    <property type="component" value="Unassembled WGS sequence"/>
</dbReference>
<keyword evidence="2" id="KW-1185">Reference proteome</keyword>
<evidence type="ECO:0000313" key="1">
    <source>
        <dbReference type="EMBL" id="GGB28342.1"/>
    </source>
</evidence>